<dbReference type="Pfam" id="PF08665">
    <property type="entry name" value="PglZ"/>
    <property type="match status" value="1"/>
</dbReference>
<dbReference type="PANTHER" id="PTHR44591:SF14">
    <property type="entry name" value="PROTEIN PILG"/>
    <property type="match status" value="1"/>
</dbReference>
<keyword evidence="5" id="KW-0238">DNA-binding</keyword>
<keyword evidence="1 3" id="KW-0597">Phosphoprotein</keyword>
<dbReference type="Pfam" id="PF00072">
    <property type="entry name" value="Response_reg"/>
    <property type="match status" value="1"/>
</dbReference>
<dbReference type="GO" id="GO:0003677">
    <property type="term" value="F:DNA binding"/>
    <property type="evidence" value="ECO:0007669"/>
    <property type="project" value="UniProtKB-KW"/>
</dbReference>
<evidence type="ECO:0000256" key="3">
    <source>
        <dbReference type="PROSITE-ProRule" id="PRU00169"/>
    </source>
</evidence>
<proteinExistence type="predicted"/>
<sequence>MGIMINPPCMQQYSILWADDEIEFLKPHILFLEKKGYTVKAVNSGADALEAAEEQNFDIVFLDENMPGMSGLETLTAIKAIRPSLPAIMITKSEEEHIMEDAIGAKIADYLIKPVNPNQILLSIKKILDQKRLVTEKTNLSYQQDFRNLSMIFQDDLNFDEWIEAYKKLIYWELEIEDTENQSMQEILESQKEEANISFAKFIQNNYEYWLNDANEDEYPMMSHDIMGEWVFPLLEDKKLNEERPLFFILIDNLRYDQWKVVECLLAEYFTVKEEKVYCSILPTTTAYARNAIFSGLLPSEMAEDHPDIWVSDQEEGGKNNFEDEFLRRQMKEFGFGDTKTTYNKILRNHQGKQLVENFNNLQQNELNVIVYNFVDMLSHARTDTAVVRELAPDEAAYRSVTKSWFLHSPLWDMLKKIAEVNGRLIITTDHGTIRTKRPYKIIGDRNTNTNLRYKQGKNLNYNPKNVLVAKDPAKFFLPRQNVSTSFVFTTEDYFFAYPNNYNHYVKYYKDTFQHGGISLEEMIIPFIELEAK</sequence>
<feature type="domain" description="Response regulatory" evidence="4">
    <location>
        <begin position="14"/>
        <end position="128"/>
    </location>
</feature>
<dbReference type="SMART" id="SM00448">
    <property type="entry name" value="REC"/>
    <property type="match status" value="1"/>
</dbReference>
<keyword evidence="6" id="KW-1185">Reference proteome</keyword>
<dbReference type="PATRIC" id="fig|880071.3.peg.3040"/>
<dbReference type="KEGG" id="fli:Fleli_3044"/>
<dbReference type="SUPFAM" id="SSF53649">
    <property type="entry name" value="Alkaline phosphatase-like"/>
    <property type="match status" value="1"/>
</dbReference>
<dbReference type="InterPro" id="IPR001789">
    <property type="entry name" value="Sig_transdc_resp-reg_receiver"/>
</dbReference>
<dbReference type="eggNOG" id="COG2204">
    <property type="taxonomic scope" value="Bacteria"/>
</dbReference>
<dbReference type="PROSITE" id="PS50110">
    <property type="entry name" value="RESPONSE_REGULATORY"/>
    <property type="match status" value="1"/>
</dbReference>
<organism evidence="5 6">
    <name type="scientific">Bernardetia litoralis (strain ATCC 23117 / DSM 6794 / NBRC 15988 / NCIMB 1366 / Fx l1 / Sio-4)</name>
    <name type="common">Flexibacter litoralis</name>
    <dbReference type="NCBI Taxonomy" id="880071"/>
    <lineage>
        <taxon>Bacteria</taxon>
        <taxon>Pseudomonadati</taxon>
        <taxon>Bacteroidota</taxon>
        <taxon>Cytophagia</taxon>
        <taxon>Cytophagales</taxon>
        <taxon>Bernardetiaceae</taxon>
        <taxon>Bernardetia</taxon>
    </lineage>
</organism>
<feature type="modified residue" description="4-aspartylphosphate" evidence="3">
    <location>
        <position position="63"/>
    </location>
</feature>
<keyword evidence="2" id="KW-0902">Two-component regulatory system</keyword>
<dbReference type="STRING" id="880071.Fleli_3044"/>
<gene>
    <name evidence="5" type="ordered locus">Fleli_3044</name>
</gene>
<dbReference type="SUPFAM" id="SSF52172">
    <property type="entry name" value="CheY-like"/>
    <property type="match status" value="1"/>
</dbReference>
<dbReference type="HOGENOM" id="CLU_527616_0_0_10"/>
<dbReference type="InterPro" id="IPR011006">
    <property type="entry name" value="CheY-like_superfamily"/>
</dbReference>
<dbReference type="CDD" id="cd00156">
    <property type="entry name" value="REC"/>
    <property type="match status" value="1"/>
</dbReference>
<evidence type="ECO:0000256" key="2">
    <source>
        <dbReference type="ARBA" id="ARBA00023012"/>
    </source>
</evidence>
<evidence type="ECO:0000259" key="4">
    <source>
        <dbReference type="PROSITE" id="PS50110"/>
    </source>
</evidence>
<evidence type="ECO:0000313" key="6">
    <source>
        <dbReference type="Proteomes" id="UP000006054"/>
    </source>
</evidence>
<dbReference type="InterPro" id="IPR050595">
    <property type="entry name" value="Bact_response_regulator"/>
</dbReference>
<dbReference type="Gene3D" id="3.40.50.2300">
    <property type="match status" value="1"/>
</dbReference>
<reference evidence="6" key="1">
    <citation type="submission" date="2012-06" db="EMBL/GenBank/DDBJ databases">
        <title>The complete genome of Flexibacter litoralis DSM 6794.</title>
        <authorList>
            <person name="Lucas S."/>
            <person name="Copeland A."/>
            <person name="Lapidus A."/>
            <person name="Glavina del Rio T."/>
            <person name="Dalin E."/>
            <person name="Tice H."/>
            <person name="Bruce D."/>
            <person name="Goodwin L."/>
            <person name="Pitluck S."/>
            <person name="Peters L."/>
            <person name="Ovchinnikova G."/>
            <person name="Lu M."/>
            <person name="Kyrpides N."/>
            <person name="Mavromatis K."/>
            <person name="Ivanova N."/>
            <person name="Brettin T."/>
            <person name="Detter J.C."/>
            <person name="Han C."/>
            <person name="Larimer F."/>
            <person name="Land M."/>
            <person name="Hauser L."/>
            <person name="Markowitz V."/>
            <person name="Cheng J.-F."/>
            <person name="Hugenholtz P."/>
            <person name="Woyke T."/>
            <person name="Wu D."/>
            <person name="Spring S."/>
            <person name="Lang E."/>
            <person name="Kopitz M."/>
            <person name="Brambilla E."/>
            <person name="Klenk H.-P."/>
            <person name="Eisen J.A."/>
        </authorList>
    </citation>
    <scope>NUCLEOTIDE SEQUENCE [LARGE SCALE GENOMIC DNA]</scope>
    <source>
        <strain evidence="6">ATCC 23117 / DSM 6794 / NBRC 15988 / NCIMB 1366 / Sio-4</strain>
    </source>
</reference>
<dbReference type="GO" id="GO:0000160">
    <property type="term" value="P:phosphorelay signal transduction system"/>
    <property type="evidence" value="ECO:0007669"/>
    <property type="project" value="UniProtKB-KW"/>
</dbReference>
<name>I4AN50_BERLS</name>
<evidence type="ECO:0000256" key="1">
    <source>
        <dbReference type="ARBA" id="ARBA00022553"/>
    </source>
</evidence>
<protein>
    <submittedName>
        <fullName evidence="5">Response regulator with CheY-like receiver, AAA-type ATPase, and DNA-binding domains</fullName>
    </submittedName>
</protein>
<dbReference type="PANTHER" id="PTHR44591">
    <property type="entry name" value="STRESS RESPONSE REGULATOR PROTEIN 1"/>
    <property type="match status" value="1"/>
</dbReference>
<dbReference type="InterPro" id="IPR017850">
    <property type="entry name" value="Alkaline_phosphatase_core_sf"/>
</dbReference>
<accession>I4AN50</accession>
<dbReference type="AlphaFoldDB" id="I4AN50"/>
<evidence type="ECO:0000313" key="5">
    <source>
        <dbReference type="EMBL" id="AFM05385.1"/>
    </source>
</evidence>
<dbReference type="Proteomes" id="UP000006054">
    <property type="component" value="Chromosome"/>
</dbReference>
<dbReference type="EMBL" id="CP003345">
    <property type="protein sequence ID" value="AFM05385.1"/>
    <property type="molecule type" value="Genomic_DNA"/>
</dbReference>